<keyword evidence="5" id="KW-1185">Reference proteome</keyword>
<dbReference type="Proteomes" id="UP001165044">
    <property type="component" value="Unassembled WGS sequence"/>
</dbReference>
<dbReference type="InterPro" id="IPR002125">
    <property type="entry name" value="CMP_dCMP_dom"/>
</dbReference>
<sequence>MRIEADTLRFMRRAIELSRIHMEAGEGGPFGAVIVKDGEILGEGWNCVTASHDPTAHAEVVAIRHACTKLGTFQLKGCEIYTSCEPCPMCLAAIYWARLDRIWYANGRADAAAIQFDDEWLYREVALPLEARSLPTTQLLRDEALSVFQSWDRKTDKIPY</sequence>
<dbReference type="EMBL" id="BSDC01000001">
    <property type="protein sequence ID" value="GLH67018.1"/>
    <property type="molecule type" value="Genomic_DNA"/>
</dbReference>
<name>A0ABQ5PXK9_9BACT</name>
<evidence type="ECO:0000259" key="3">
    <source>
        <dbReference type="PROSITE" id="PS51747"/>
    </source>
</evidence>
<dbReference type="PROSITE" id="PS51747">
    <property type="entry name" value="CYT_DCMP_DEAMINASES_2"/>
    <property type="match status" value="1"/>
</dbReference>
<evidence type="ECO:0000256" key="2">
    <source>
        <dbReference type="ARBA" id="ARBA00022833"/>
    </source>
</evidence>
<comment type="caution">
    <text evidence="4">The sequence shown here is derived from an EMBL/GenBank/DDBJ whole genome shotgun (WGS) entry which is preliminary data.</text>
</comment>
<feature type="domain" description="CMP/dCMP-type deaminase" evidence="3">
    <location>
        <begin position="5"/>
        <end position="129"/>
    </location>
</feature>
<evidence type="ECO:0000256" key="1">
    <source>
        <dbReference type="ARBA" id="ARBA00022723"/>
    </source>
</evidence>
<dbReference type="PROSITE" id="PS00903">
    <property type="entry name" value="CYT_DCMP_DEAMINASES_1"/>
    <property type="match status" value="1"/>
</dbReference>
<keyword evidence="1" id="KW-0479">Metal-binding</keyword>
<dbReference type="PANTHER" id="PTHR11079">
    <property type="entry name" value="CYTOSINE DEAMINASE FAMILY MEMBER"/>
    <property type="match status" value="1"/>
</dbReference>
<protein>
    <submittedName>
        <fullName evidence="4">tRNA-specific adenosine deaminase</fullName>
    </submittedName>
</protein>
<dbReference type="InterPro" id="IPR016193">
    <property type="entry name" value="Cytidine_deaminase-like"/>
</dbReference>
<evidence type="ECO:0000313" key="4">
    <source>
        <dbReference type="EMBL" id="GLH67018.1"/>
    </source>
</evidence>
<dbReference type="PANTHER" id="PTHR11079:SF161">
    <property type="entry name" value="CMP_DCMP-TYPE DEAMINASE DOMAIN-CONTAINING PROTEIN"/>
    <property type="match status" value="1"/>
</dbReference>
<gene>
    <name evidence="4" type="ORF">GETHED_13820</name>
</gene>
<dbReference type="Pfam" id="PF00383">
    <property type="entry name" value="dCMP_cyt_deam_1"/>
    <property type="match status" value="1"/>
</dbReference>
<dbReference type="Gene3D" id="3.40.140.10">
    <property type="entry name" value="Cytidine Deaminase, domain 2"/>
    <property type="match status" value="1"/>
</dbReference>
<dbReference type="SUPFAM" id="SSF53927">
    <property type="entry name" value="Cytidine deaminase-like"/>
    <property type="match status" value="1"/>
</dbReference>
<proteinExistence type="predicted"/>
<dbReference type="RefSeq" id="WP_285607803.1">
    <property type="nucleotide sequence ID" value="NZ_BSDC01000001.1"/>
</dbReference>
<organism evidence="4 5">
    <name type="scientific">Geothrix edaphica</name>
    <dbReference type="NCBI Taxonomy" id="2927976"/>
    <lineage>
        <taxon>Bacteria</taxon>
        <taxon>Pseudomonadati</taxon>
        <taxon>Acidobacteriota</taxon>
        <taxon>Holophagae</taxon>
        <taxon>Holophagales</taxon>
        <taxon>Holophagaceae</taxon>
        <taxon>Geothrix</taxon>
    </lineage>
</organism>
<accession>A0ABQ5PXK9</accession>
<dbReference type="CDD" id="cd01285">
    <property type="entry name" value="nucleoside_deaminase"/>
    <property type="match status" value="1"/>
</dbReference>
<evidence type="ECO:0000313" key="5">
    <source>
        <dbReference type="Proteomes" id="UP001165044"/>
    </source>
</evidence>
<dbReference type="InterPro" id="IPR016192">
    <property type="entry name" value="APOBEC/CMP_deaminase_Zn-bd"/>
</dbReference>
<keyword evidence="2" id="KW-0862">Zinc</keyword>
<reference evidence="4" key="1">
    <citation type="journal article" date="2023" name="Antonie Van Leeuwenhoek">
        <title>Mesoterricola silvestris gen. nov., sp. nov., Mesoterricola sediminis sp. nov., Geothrix oryzae sp. nov., Geothrix edaphica sp. nov., Geothrix rubra sp. nov., and Geothrix limicola sp. nov., six novel members of Acidobacteriota isolated from soils.</title>
        <authorList>
            <person name="Itoh H."/>
            <person name="Sugisawa Y."/>
            <person name="Mise K."/>
            <person name="Xu Z."/>
            <person name="Kuniyasu M."/>
            <person name="Ushijima N."/>
            <person name="Kawano K."/>
            <person name="Kobayashi E."/>
            <person name="Shiratori Y."/>
            <person name="Masuda Y."/>
            <person name="Senoo K."/>
        </authorList>
    </citation>
    <scope>NUCLEOTIDE SEQUENCE</scope>
    <source>
        <strain evidence="4">Red802</strain>
    </source>
</reference>